<keyword evidence="4" id="KW-1185">Reference proteome</keyword>
<dbReference type="Proteomes" id="UP000054859">
    <property type="component" value="Unassembled WGS sequence"/>
</dbReference>
<feature type="coiled-coil region" evidence="1">
    <location>
        <begin position="145"/>
        <end position="183"/>
    </location>
</feature>
<dbReference type="STRING" id="45056.Lade_1553"/>
<dbReference type="PATRIC" id="fig|45056.6.peg.1603"/>
<evidence type="ECO:0000256" key="1">
    <source>
        <dbReference type="SAM" id="Coils"/>
    </source>
</evidence>
<dbReference type="Proteomes" id="UP000281170">
    <property type="component" value="Plasmid 13"/>
</dbReference>
<reference evidence="2 4" key="1">
    <citation type="submission" date="2015-11" db="EMBL/GenBank/DDBJ databases">
        <title>Identification of large and diverse effector repertoires of 38 Legionella species.</title>
        <authorList>
            <person name="Burstein D."/>
            <person name="Amaro F."/>
            <person name="Zusman T."/>
            <person name="Lifshitz Z."/>
            <person name="Cohen O."/>
            <person name="Gilbert J.A."/>
            <person name="Pupko T."/>
            <person name="Shuman H.A."/>
            <person name="Segal G."/>
        </authorList>
    </citation>
    <scope>NUCLEOTIDE SEQUENCE [LARGE SCALE GENOMIC DNA]</scope>
    <source>
        <strain evidence="2 4">1762-AUS-E</strain>
    </source>
</reference>
<geneLocation type="plasmid" evidence="3 5">
    <name>13</name>
</geneLocation>
<dbReference type="EMBL" id="LNKA01000010">
    <property type="protein sequence ID" value="KTC65030.1"/>
    <property type="molecule type" value="Genomic_DNA"/>
</dbReference>
<dbReference type="EMBL" id="LR134422">
    <property type="protein sequence ID" value="VEH85451.1"/>
    <property type="molecule type" value="Genomic_DNA"/>
</dbReference>
<feature type="coiled-coil region" evidence="1">
    <location>
        <begin position="244"/>
        <end position="271"/>
    </location>
</feature>
<dbReference type="RefSeq" id="WP_058462635.1">
    <property type="nucleotide sequence ID" value="NZ_CAAAHS010000009.1"/>
</dbReference>
<dbReference type="KEGG" id="ladl:NCTC12735_01081"/>
<gene>
    <name evidence="2" type="ORF">Lade_1553</name>
    <name evidence="3" type="ORF">NCTC12735_01081</name>
</gene>
<evidence type="ECO:0000313" key="4">
    <source>
        <dbReference type="Proteomes" id="UP000054859"/>
    </source>
</evidence>
<keyword evidence="3" id="KW-0614">Plasmid</keyword>
<dbReference type="AlphaFoldDB" id="A0A0W0R1R8"/>
<proteinExistence type="predicted"/>
<reference evidence="3 5" key="2">
    <citation type="submission" date="2018-12" db="EMBL/GenBank/DDBJ databases">
        <authorList>
            <consortium name="Pathogen Informatics"/>
        </authorList>
    </citation>
    <scope>NUCLEOTIDE SEQUENCE [LARGE SCALE GENOMIC DNA]</scope>
    <source>
        <strain evidence="3 5">NCTC12735</strain>
        <plasmid evidence="5">13</plasmid>
    </source>
</reference>
<evidence type="ECO:0000313" key="3">
    <source>
        <dbReference type="EMBL" id="VEH85451.1"/>
    </source>
</evidence>
<organism evidence="2 4">
    <name type="scientific">Legionella adelaidensis</name>
    <dbReference type="NCBI Taxonomy" id="45056"/>
    <lineage>
        <taxon>Bacteria</taxon>
        <taxon>Pseudomonadati</taxon>
        <taxon>Pseudomonadota</taxon>
        <taxon>Gammaproteobacteria</taxon>
        <taxon>Legionellales</taxon>
        <taxon>Legionellaceae</taxon>
        <taxon>Legionella</taxon>
    </lineage>
</organism>
<sequence length="400" mass="45763">MSKFSQTFQQQYALVTDWIERIMWFGCRSSEYATYPNALTQIIHNVVGPVCAVVIGVPLRILIGGAYSAICGGISQLAHWGVSLIHWMYGLARPQSQTMDLQTVPGTEGVQAHPMIPASEGNQVVLQSNKPAPLTFVEKIRPYQNKKLIEKKSNLDIQIKKLLSRIKQELSSLNAQCHQYDNLCQKISDLKSRLRGKKYDAETAMKFSHYETAQEEIRDFSLKLVYPQLPERWYRTVTRDKPVYVADQKARAQAQKEYKDIQEKLEQLSLSPTKIPTIEMTARNTLIQLECSLKVLATKVGRTRRESDLLGILREYKTILKKSTQYITQEPLFDVREYWPQSPYATGFYSAYMMSQLTRNNALFQALPVEIQEEIVVAATPNLQAEESREIFGLISNSRK</sequence>
<evidence type="ECO:0000313" key="5">
    <source>
        <dbReference type="Proteomes" id="UP000281170"/>
    </source>
</evidence>
<protein>
    <submittedName>
        <fullName evidence="2">Uncharacterized protein</fullName>
    </submittedName>
</protein>
<accession>A0A0W0R1R8</accession>
<evidence type="ECO:0000313" key="2">
    <source>
        <dbReference type="EMBL" id="KTC65030.1"/>
    </source>
</evidence>
<name>A0A0W0R1R8_9GAMM</name>
<keyword evidence="1" id="KW-0175">Coiled coil</keyword>